<protein>
    <submittedName>
        <fullName evidence="2">Microfibril-associated glycoprotein 4</fullName>
    </submittedName>
</protein>
<dbReference type="Gene3D" id="3.90.215.10">
    <property type="entry name" value="Gamma Fibrinogen, chain A, domain 1"/>
    <property type="match status" value="1"/>
</dbReference>
<evidence type="ECO:0000313" key="2">
    <source>
        <dbReference type="EMBL" id="KAI2645667.1"/>
    </source>
</evidence>
<reference evidence="2 3" key="1">
    <citation type="submission" date="2022-01" db="EMBL/GenBank/DDBJ databases">
        <title>A high-quality chromosome-level genome assembly of rohu carp, Labeo rohita.</title>
        <authorList>
            <person name="Arick M.A. II"/>
            <person name="Hsu C.-Y."/>
            <person name="Magbanua Z."/>
            <person name="Pechanova O."/>
            <person name="Grover C."/>
            <person name="Miller E."/>
            <person name="Thrash A."/>
            <person name="Ezzel L."/>
            <person name="Alam S."/>
            <person name="Benzie J."/>
            <person name="Hamilton M."/>
            <person name="Karsi A."/>
            <person name="Lawrence M.L."/>
            <person name="Peterson D.G."/>
        </authorList>
    </citation>
    <scope>NUCLEOTIDE SEQUENCE [LARGE SCALE GENOMIC DNA]</scope>
    <source>
        <strain evidence="3">BAU-BD-2019</strain>
        <tissue evidence="2">Blood</tissue>
    </source>
</reference>
<organism evidence="2 3">
    <name type="scientific">Labeo rohita</name>
    <name type="common">Indian major carp</name>
    <name type="synonym">Cyprinus rohita</name>
    <dbReference type="NCBI Taxonomy" id="84645"/>
    <lineage>
        <taxon>Eukaryota</taxon>
        <taxon>Metazoa</taxon>
        <taxon>Chordata</taxon>
        <taxon>Craniata</taxon>
        <taxon>Vertebrata</taxon>
        <taxon>Euteleostomi</taxon>
        <taxon>Actinopterygii</taxon>
        <taxon>Neopterygii</taxon>
        <taxon>Teleostei</taxon>
        <taxon>Ostariophysi</taxon>
        <taxon>Cypriniformes</taxon>
        <taxon>Cyprinidae</taxon>
        <taxon>Labeoninae</taxon>
        <taxon>Labeonini</taxon>
        <taxon>Labeo</taxon>
    </lineage>
</organism>
<dbReference type="InterPro" id="IPR002181">
    <property type="entry name" value="Fibrinogen_a/b/g_C_dom"/>
</dbReference>
<gene>
    <name evidence="2" type="ORF">H4Q32_024964</name>
</gene>
<proteinExistence type="predicted"/>
<accession>A0ABQ8L4T3</accession>
<dbReference type="InterPro" id="IPR014716">
    <property type="entry name" value="Fibrinogen_a/b/g_C_1"/>
</dbReference>
<dbReference type="SUPFAM" id="SSF56496">
    <property type="entry name" value="Fibrinogen C-terminal domain-like"/>
    <property type="match status" value="1"/>
</dbReference>
<evidence type="ECO:0000259" key="1">
    <source>
        <dbReference type="PROSITE" id="PS51406"/>
    </source>
</evidence>
<dbReference type="InterPro" id="IPR036056">
    <property type="entry name" value="Fibrinogen-like_C"/>
</dbReference>
<feature type="domain" description="Fibrinogen C-terminal" evidence="1">
    <location>
        <begin position="63"/>
        <end position="284"/>
    </location>
</feature>
<dbReference type="PANTHER" id="PTHR19143:SF225">
    <property type="entry name" value="MICROFIBRIL-ASSOCIATED GLYCOPROTEIN 4"/>
    <property type="match status" value="1"/>
</dbReference>
<dbReference type="CDD" id="cd00087">
    <property type="entry name" value="FReD"/>
    <property type="match status" value="1"/>
</dbReference>
<keyword evidence="3" id="KW-1185">Reference proteome</keyword>
<dbReference type="PANTHER" id="PTHR19143">
    <property type="entry name" value="FIBRINOGEN/TENASCIN/ANGIOPOEITIN"/>
    <property type="match status" value="1"/>
</dbReference>
<dbReference type="PROSITE" id="PS51406">
    <property type="entry name" value="FIBRINOGEN_C_2"/>
    <property type="match status" value="1"/>
</dbReference>
<sequence>MSVLPQISCNSLASIVLMPKQGCTDPDPLSWTSEAMITNMIVLLCLSALFPMLMGADEVKNVVKDCFLAKDCSDVYSSGKNVSGVYTITSVDGPVQVYCEMVSGGINERGHWMVFLRRMDGEVNFFRPWESYKKGFGNKEGEYWLGLEFLHQLTSRYRYKLRTDLEDFEGKKTYSVYDSFSVGPEADGYKLHVSGYIDGGEGQTFSNHNGMKFSTFDKDNSGSNCAKAYSQGGFWYNSCDYTNPTGLYWWGKDDGNLMSGPFWYYWKSNYKSLKTVTLKITRVM</sequence>
<comment type="caution">
    <text evidence="2">The sequence shown here is derived from an EMBL/GenBank/DDBJ whole genome shotgun (WGS) entry which is preliminary data.</text>
</comment>
<evidence type="ECO:0000313" key="3">
    <source>
        <dbReference type="Proteomes" id="UP000830375"/>
    </source>
</evidence>
<dbReference type="Pfam" id="PF00147">
    <property type="entry name" value="Fibrinogen_C"/>
    <property type="match status" value="1"/>
</dbReference>
<name>A0ABQ8L4T3_LABRO</name>
<dbReference type="InterPro" id="IPR050373">
    <property type="entry name" value="Fibrinogen_C-term_domain"/>
</dbReference>
<dbReference type="SMART" id="SM00186">
    <property type="entry name" value="FBG"/>
    <property type="match status" value="1"/>
</dbReference>
<dbReference type="EMBL" id="JACTAM010002162">
    <property type="protein sequence ID" value="KAI2645667.1"/>
    <property type="molecule type" value="Genomic_DNA"/>
</dbReference>
<dbReference type="Proteomes" id="UP000830375">
    <property type="component" value="Unassembled WGS sequence"/>
</dbReference>